<dbReference type="EMBL" id="JANWOI010000001">
    <property type="protein sequence ID" value="MDA5192390.1"/>
    <property type="molecule type" value="Genomic_DNA"/>
</dbReference>
<name>A0A9X3Z5P7_9PROT</name>
<comment type="caution">
    <text evidence="7">The sequence shown here is derived from an EMBL/GenBank/DDBJ whole genome shotgun (WGS) entry which is preliminary data.</text>
</comment>
<dbReference type="AlphaFoldDB" id="A0A9X3Z5P7"/>
<reference evidence="7" key="2">
    <citation type="journal article" date="2023" name="Syst. Appl. Microbiol.">
        <title>Govania unica gen. nov., sp. nov., a rare biosphere bacterium that represents a novel family in the class Alphaproteobacteria.</title>
        <authorList>
            <person name="Vandamme P."/>
            <person name="Peeters C."/>
            <person name="Hettiarachchi A."/>
            <person name="Cnockaert M."/>
            <person name="Carlier A."/>
        </authorList>
    </citation>
    <scope>NUCLEOTIDE SEQUENCE</scope>
    <source>
        <strain evidence="7">LMG 31809</strain>
    </source>
</reference>
<evidence type="ECO:0000256" key="3">
    <source>
        <dbReference type="ARBA" id="ARBA00022603"/>
    </source>
</evidence>
<dbReference type="InterPro" id="IPR003682">
    <property type="entry name" value="rRNA_ssu_MeTfrase_G"/>
</dbReference>
<evidence type="ECO:0000256" key="1">
    <source>
        <dbReference type="ARBA" id="ARBA00022490"/>
    </source>
</evidence>
<feature type="binding site" evidence="6">
    <location>
        <position position="89"/>
    </location>
    <ligand>
        <name>S-adenosyl-L-methionine</name>
        <dbReference type="ChEBI" id="CHEBI:59789"/>
    </ligand>
</feature>
<dbReference type="Pfam" id="PF02527">
    <property type="entry name" value="GidB"/>
    <property type="match status" value="1"/>
</dbReference>
<dbReference type="GO" id="GO:0005829">
    <property type="term" value="C:cytosol"/>
    <property type="evidence" value="ECO:0007669"/>
    <property type="project" value="TreeGrafter"/>
</dbReference>
<dbReference type="PANTHER" id="PTHR31760">
    <property type="entry name" value="S-ADENOSYL-L-METHIONINE-DEPENDENT METHYLTRANSFERASES SUPERFAMILY PROTEIN"/>
    <property type="match status" value="1"/>
</dbReference>
<evidence type="ECO:0000313" key="7">
    <source>
        <dbReference type="EMBL" id="MDA5192390.1"/>
    </source>
</evidence>
<keyword evidence="5 6" id="KW-0949">S-adenosyl-L-methionine</keyword>
<dbReference type="SUPFAM" id="SSF53335">
    <property type="entry name" value="S-adenosyl-L-methionine-dependent methyltransferases"/>
    <property type="match status" value="1"/>
</dbReference>
<evidence type="ECO:0000313" key="8">
    <source>
        <dbReference type="Proteomes" id="UP001141619"/>
    </source>
</evidence>
<keyword evidence="4 6" id="KW-0808">Transferase</keyword>
<keyword evidence="3 6" id="KW-0489">Methyltransferase</keyword>
<evidence type="ECO:0000256" key="2">
    <source>
        <dbReference type="ARBA" id="ARBA00022552"/>
    </source>
</evidence>
<dbReference type="Gene3D" id="3.40.50.150">
    <property type="entry name" value="Vaccinia Virus protein VP39"/>
    <property type="match status" value="1"/>
</dbReference>
<comment type="function">
    <text evidence="6">Specifically methylates the N7 position of guanine in position 527 of 16S rRNA.</text>
</comment>
<evidence type="ECO:0000256" key="5">
    <source>
        <dbReference type="ARBA" id="ARBA00022691"/>
    </source>
</evidence>
<dbReference type="Proteomes" id="UP001141619">
    <property type="component" value="Unassembled WGS sequence"/>
</dbReference>
<proteinExistence type="inferred from homology"/>
<accession>A0A9X3Z5P7</accession>
<keyword evidence="1 6" id="KW-0963">Cytoplasm</keyword>
<dbReference type="HAMAP" id="MF_00074">
    <property type="entry name" value="16SrRNA_methyltr_G"/>
    <property type="match status" value="1"/>
</dbReference>
<comment type="catalytic activity">
    <reaction evidence="6">
        <text>guanosine(527) in 16S rRNA + S-adenosyl-L-methionine = N(7)-methylguanosine(527) in 16S rRNA + S-adenosyl-L-homocysteine</text>
        <dbReference type="Rhea" id="RHEA:42732"/>
        <dbReference type="Rhea" id="RHEA-COMP:10209"/>
        <dbReference type="Rhea" id="RHEA-COMP:10210"/>
        <dbReference type="ChEBI" id="CHEBI:57856"/>
        <dbReference type="ChEBI" id="CHEBI:59789"/>
        <dbReference type="ChEBI" id="CHEBI:74269"/>
        <dbReference type="ChEBI" id="CHEBI:74480"/>
        <dbReference type="EC" id="2.1.1.170"/>
    </reaction>
</comment>
<keyword evidence="8" id="KW-1185">Reference proteome</keyword>
<comment type="caution">
    <text evidence="6">Lacks conserved residue(s) required for the propagation of feature annotation.</text>
</comment>
<dbReference type="EC" id="2.1.1.170" evidence="6"/>
<dbReference type="CDD" id="cd02440">
    <property type="entry name" value="AdoMet_MTases"/>
    <property type="match status" value="1"/>
</dbReference>
<feature type="binding site" evidence="6">
    <location>
        <position position="147"/>
    </location>
    <ligand>
        <name>S-adenosyl-L-methionine</name>
        <dbReference type="ChEBI" id="CHEBI:59789"/>
    </ligand>
</feature>
<dbReference type="RefSeq" id="WP_274942099.1">
    <property type="nucleotide sequence ID" value="NZ_JANWOI010000001.1"/>
</dbReference>
<gene>
    <name evidence="6 7" type="primary">rsmG</name>
    <name evidence="7" type="ORF">NYP16_00255</name>
</gene>
<feature type="binding site" evidence="6">
    <location>
        <position position="84"/>
    </location>
    <ligand>
        <name>S-adenosyl-L-methionine</name>
        <dbReference type="ChEBI" id="CHEBI:59789"/>
    </ligand>
</feature>
<feature type="binding site" evidence="6">
    <location>
        <begin position="106"/>
        <end position="108"/>
    </location>
    <ligand>
        <name>S-adenosyl-L-methionine</name>
        <dbReference type="ChEBI" id="CHEBI:59789"/>
    </ligand>
</feature>
<dbReference type="InterPro" id="IPR029063">
    <property type="entry name" value="SAM-dependent_MTases_sf"/>
</dbReference>
<comment type="similarity">
    <text evidence="6">Belongs to the methyltransferase superfamily. RNA methyltransferase RsmG family.</text>
</comment>
<organism evidence="7 8">
    <name type="scientific">Govanella unica</name>
    <dbReference type="NCBI Taxonomy" id="2975056"/>
    <lineage>
        <taxon>Bacteria</taxon>
        <taxon>Pseudomonadati</taxon>
        <taxon>Pseudomonadota</taxon>
        <taxon>Alphaproteobacteria</taxon>
        <taxon>Emcibacterales</taxon>
        <taxon>Govanellaceae</taxon>
        <taxon>Govanella</taxon>
    </lineage>
</organism>
<dbReference type="PANTHER" id="PTHR31760:SF0">
    <property type="entry name" value="S-ADENOSYL-L-METHIONINE-DEPENDENT METHYLTRANSFERASES SUPERFAMILY PROTEIN"/>
    <property type="match status" value="1"/>
</dbReference>
<evidence type="ECO:0000256" key="4">
    <source>
        <dbReference type="ARBA" id="ARBA00022679"/>
    </source>
</evidence>
<comment type="subcellular location">
    <subcellularLocation>
        <location evidence="6">Cytoplasm</location>
    </subcellularLocation>
</comment>
<dbReference type="NCBIfam" id="TIGR00138">
    <property type="entry name" value="rsmG_gidB"/>
    <property type="match status" value="1"/>
</dbReference>
<protein>
    <recommendedName>
        <fullName evidence="6">Ribosomal RNA small subunit methyltransferase G</fullName>
        <ecNumber evidence="6">2.1.1.170</ecNumber>
    </recommendedName>
    <alternativeName>
        <fullName evidence="6">16S rRNA 7-methylguanosine methyltransferase</fullName>
        <shortName evidence="6">16S rRNA m7G methyltransferase</shortName>
    </alternativeName>
</protein>
<keyword evidence="2 6" id="KW-0698">rRNA processing</keyword>
<sequence>MTTTVSEIETFGPEEFLATMNVPRETLDGLRVYVRVLLDWQERLNLVGQSTIPDLWRRHILDSAQILQHIPDWQTRPRVWADLGTGAGFPGMVLALMGAGHVHLFEKSPRKCQFLRAAAEASGADVSVHEGHSDEFEAGAVDVLVSRACAPLNRLLGLAAPFFGPNSVAYFHKGQNLDDELTEATKYWNMETKIFQSCTDPRGRLIRVKGLRNVR</sequence>
<dbReference type="GO" id="GO:0070043">
    <property type="term" value="F:rRNA (guanine-N7-)-methyltransferase activity"/>
    <property type="evidence" value="ECO:0007669"/>
    <property type="project" value="UniProtKB-UniRule"/>
</dbReference>
<evidence type="ECO:0000256" key="6">
    <source>
        <dbReference type="HAMAP-Rule" id="MF_00074"/>
    </source>
</evidence>
<reference evidence="7" key="1">
    <citation type="submission" date="2022-08" db="EMBL/GenBank/DDBJ databases">
        <authorList>
            <person name="Vandamme P."/>
            <person name="Hettiarachchi A."/>
            <person name="Peeters C."/>
            <person name="Cnockaert M."/>
            <person name="Carlier A."/>
        </authorList>
    </citation>
    <scope>NUCLEOTIDE SEQUENCE</scope>
    <source>
        <strain evidence="7">LMG 31809</strain>
    </source>
</reference>